<dbReference type="AlphaFoldDB" id="A0AAV4N627"/>
<keyword evidence="2" id="KW-1185">Reference proteome</keyword>
<accession>A0AAV4N627</accession>
<protein>
    <recommendedName>
        <fullName evidence="3">Ribosomal subunit interface protein</fullName>
    </recommendedName>
</protein>
<gene>
    <name evidence="1" type="ORF">CEXT_714271</name>
</gene>
<dbReference type="EMBL" id="BPLR01020477">
    <property type="protein sequence ID" value="GIX79280.1"/>
    <property type="molecule type" value="Genomic_DNA"/>
</dbReference>
<evidence type="ECO:0000313" key="1">
    <source>
        <dbReference type="EMBL" id="GIX79280.1"/>
    </source>
</evidence>
<dbReference type="Proteomes" id="UP001054945">
    <property type="component" value="Unassembled WGS sequence"/>
</dbReference>
<comment type="caution">
    <text evidence="1">The sequence shown here is derived from an EMBL/GenBank/DDBJ whole genome shotgun (WGS) entry which is preliminary data.</text>
</comment>
<evidence type="ECO:0000313" key="2">
    <source>
        <dbReference type="Proteomes" id="UP001054945"/>
    </source>
</evidence>
<evidence type="ECO:0008006" key="3">
    <source>
        <dbReference type="Google" id="ProtNLM"/>
    </source>
</evidence>
<reference evidence="1 2" key="1">
    <citation type="submission" date="2021-06" db="EMBL/GenBank/DDBJ databases">
        <title>Caerostris extrusa draft genome.</title>
        <authorList>
            <person name="Kono N."/>
            <person name="Arakawa K."/>
        </authorList>
    </citation>
    <scope>NUCLEOTIDE SEQUENCE [LARGE SCALE GENOMIC DNA]</scope>
</reference>
<organism evidence="1 2">
    <name type="scientific">Caerostris extrusa</name>
    <name type="common">Bark spider</name>
    <name type="synonym">Caerostris bankana</name>
    <dbReference type="NCBI Taxonomy" id="172846"/>
    <lineage>
        <taxon>Eukaryota</taxon>
        <taxon>Metazoa</taxon>
        <taxon>Ecdysozoa</taxon>
        <taxon>Arthropoda</taxon>
        <taxon>Chelicerata</taxon>
        <taxon>Arachnida</taxon>
        <taxon>Araneae</taxon>
        <taxon>Araneomorphae</taxon>
        <taxon>Entelegynae</taxon>
        <taxon>Araneoidea</taxon>
        <taxon>Araneidae</taxon>
        <taxon>Caerostris</taxon>
    </lineage>
</organism>
<sequence length="107" mass="11887">MVEIKNRDSSSYSSERKIQFEKLVHTVSSSCKSNSTPSATVNLQCTVESSAHSVRCNGHGGDSMEIGTMTLHFGNSIDDHLGKLAEDICNNLARIKIYVKRRKWGKE</sequence>
<proteinExistence type="predicted"/>
<name>A0AAV4N627_CAEEX</name>